<name>A0A7S2U9P4_9STRA</name>
<dbReference type="Pfam" id="PF07059">
    <property type="entry name" value="EDR2_C"/>
    <property type="match status" value="1"/>
</dbReference>
<feature type="domain" description="Protein ENHANCED DISEASE RESISTANCE 2 C-terminal" evidence="1">
    <location>
        <begin position="23"/>
        <end position="198"/>
    </location>
</feature>
<dbReference type="AlphaFoldDB" id="A0A7S2U9P4"/>
<proteinExistence type="predicted"/>
<dbReference type="InterPro" id="IPR009769">
    <property type="entry name" value="EDR2_C"/>
</dbReference>
<dbReference type="PANTHER" id="PTHR31558:SF35">
    <property type="entry name" value="PROTEIN ENHANCED DISEASE RESISTANCE 2 C-TERMINAL DOMAIN-CONTAINING PROTEIN"/>
    <property type="match status" value="1"/>
</dbReference>
<evidence type="ECO:0000313" key="2">
    <source>
        <dbReference type="EMBL" id="CAD9812960.1"/>
    </source>
</evidence>
<sequence>MKNASDVFEIPHVPGLTDIDTGNPHVPPMLVINATLPADEPSLFGPSTTDGPSYIIVMYFVLAKHTLEQLKDLEHASPAVRLLVEWCRRSETDDTFRGRFKCMGVVEDIEKTKIPSFIQGYNGKPALVQKSGKYRRYGNYAEAWVNIHGWSFACKKGLAALRPKFPDFILNTGFTIEARDDEELPEVLLAGVRVIHLDPTQAKAIPTTTVMGQQNLPYQPQLRERADTY</sequence>
<protein>
    <recommendedName>
        <fullName evidence="1">Protein ENHANCED DISEASE RESISTANCE 2 C-terminal domain-containing protein</fullName>
    </recommendedName>
</protein>
<accession>A0A7S2U9P4</accession>
<evidence type="ECO:0000259" key="1">
    <source>
        <dbReference type="Pfam" id="PF07059"/>
    </source>
</evidence>
<reference evidence="2" key="1">
    <citation type="submission" date="2021-01" db="EMBL/GenBank/DDBJ databases">
        <authorList>
            <person name="Corre E."/>
            <person name="Pelletier E."/>
            <person name="Niang G."/>
            <person name="Scheremetjew M."/>
            <person name="Finn R."/>
            <person name="Kale V."/>
            <person name="Holt S."/>
            <person name="Cochrane G."/>
            <person name="Meng A."/>
            <person name="Brown T."/>
            <person name="Cohen L."/>
        </authorList>
    </citation>
    <scope>NUCLEOTIDE SEQUENCE</scope>
    <source>
        <strain evidence="2">CCMP2084</strain>
    </source>
</reference>
<organism evidence="2">
    <name type="scientific">Attheya septentrionalis</name>
    <dbReference type="NCBI Taxonomy" id="420275"/>
    <lineage>
        <taxon>Eukaryota</taxon>
        <taxon>Sar</taxon>
        <taxon>Stramenopiles</taxon>
        <taxon>Ochrophyta</taxon>
        <taxon>Bacillariophyta</taxon>
        <taxon>Coscinodiscophyceae</taxon>
        <taxon>Chaetocerotophycidae</taxon>
        <taxon>Chaetocerotales</taxon>
        <taxon>Attheyaceae</taxon>
        <taxon>Attheya</taxon>
    </lineage>
</organism>
<gene>
    <name evidence="2" type="ORF">ASEP1449_LOCUS4785</name>
</gene>
<dbReference type="EMBL" id="HBHQ01007120">
    <property type="protein sequence ID" value="CAD9812960.1"/>
    <property type="molecule type" value="Transcribed_RNA"/>
</dbReference>
<dbReference type="PANTHER" id="PTHR31558">
    <property type="entry name" value="CW14 PROTEIN"/>
    <property type="match status" value="1"/>
</dbReference>